<keyword evidence="3" id="KW-1185">Reference proteome</keyword>
<feature type="domain" description="DUF4274" evidence="1">
    <location>
        <begin position="155"/>
        <end position="229"/>
    </location>
</feature>
<dbReference type="Gene3D" id="1.25.40.20">
    <property type="entry name" value="Ankyrin repeat-containing domain"/>
    <property type="match status" value="1"/>
</dbReference>
<dbReference type="Pfam" id="PF14096">
    <property type="entry name" value="DUF4274"/>
    <property type="match status" value="1"/>
</dbReference>
<evidence type="ECO:0000313" key="3">
    <source>
        <dbReference type="Proteomes" id="UP000037977"/>
    </source>
</evidence>
<comment type="caution">
    <text evidence="2">The sequence shown here is derived from an EMBL/GenBank/DDBJ whole genome shotgun (WGS) entry which is preliminary data.</text>
</comment>
<organism evidence="2 3">
    <name type="scientific">Lysinibacillus macroides</name>
    <dbReference type="NCBI Taxonomy" id="33935"/>
    <lineage>
        <taxon>Bacteria</taxon>
        <taxon>Bacillati</taxon>
        <taxon>Bacillota</taxon>
        <taxon>Bacilli</taxon>
        <taxon>Bacillales</taxon>
        <taxon>Bacillaceae</taxon>
        <taxon>Lysinibacillus</taxon>
    </lineage>
</organism>
<evidence type="ECO:0000313" key="2">
    <source>
        <dbReference type="EMBL" id="KOY81667.1"/>
    </source>
</evidence>
<dbReference type="InterPro" id="IPR036770">
    <property type="entry name" value="Ankyrin_rpt-contain_sf"/>
</dbReference>
<sequence length="234" mass="26236">MDWLTVSKSKNMEEVQKAVQKLDVHERDARGRTPLMLFITNRMPLEGIQLLLAQNIDLEAQDKLGDTALKKAVKFKQKNVIQLLLAKGVTLDAPGGIQATAWYTARMHREIADLLLATPGAIRLTLTAEEQRQVDTILYEESINKMGQRIHAISSAVILHAVVNGYNWDDGPKPMLAALHNPVCAPITLLDMFELMEGDYWLAQPEEEVAASEWQQPWQEMAQIVSAKLALDKT</sequence>
<dbReference type="InterPro" id="IPR025369">
    <property type="entry name" value="DUF4274"/>
</dbReference>
<protein>
    <recommendedName>
        <fullName evidence="1">DUF4274 domain-containing protein</fullName>
    </recommendedName>
</protein>
<name>A0A0N0CVL8_9BACI</name>
<dbReference type="SUPFAM" id="SSF48403">
    <property type="entry name" value="Ankyrin repeat"/>
    <property type="match status" value="1"/>
</dbReference>
<evidence type="ECO:0000259" key="1">
    <source>
        <dbReference type="Pfam" id="PF14096"/>
    </source>
</evidence>
<dbReference type="AlphaFoldDB" id="A0A0N0CVL8"/>
<dbReference type="PATRIC" id="fig|33935.3.peg.4789"/>
<dbReference type="OrthoDB" id="2645024at2"/>
<dbReference type="EMBL" id="LGCI01000009">
    <property type="protein sequence ID" value="KOY81667.1"/>
    <property type="molecule type" value="Genomic_DNA"/>
</dbReference>
<dbReference type="RefSeq" id="WP_053995734.1">
    <property type="nucleotide sequence ID" value="NZ_LGCI01000009.1"/>
</dbReference>
<dbReference type="Pfam" id="PF12796">
    <property type="entry name" value="Ank_2"/>
    <property type="match status" value="1"/>
</dbReference>
<reference evidence="2 3" key="1">
    <citation type="submission" date="2015-07" db="EMBL/GenBank/DDBJ databases">
        <title>Genome sequencing project for genomic taxonomy and phylogenomics of Bacillus-like bacteria.</title>
        <authorList>
            <person name="Liu B."/>
            <person name="Wang J."/>
            <person name="Zhu Y."/>
            <person name="Liu G."/>
            <person name="Chen Q."/>
            <person name="Chen Z."/>
            <person name="Che J."/>
            <person name="Ge C."/>
            <person name="Shi H."/>
            <person name="Pan Z."/>
            <person name="Liu X."/>
        </authorList>
    </citation>
    <scope>NUCLEOTIDE SEQUENCE [LARGE SCALE GENOMIC DNA]</scope>
    <source>
        <strain evidence="2 3">DSM 54</strain>
    </source>
</reference>
<dbReference type="SMART" id="SM00248">
    <property type="entry name" value="ANK"/>
    <property type="match status" value="2"/>
</dbReference>
<dbReference type="Proteomes" id="UP000037977">
    <property type="component" value="Unassembled WGS sequence"/>
</dbReference>
<dbReference type="InterPro" id="IPR002110">
    <property type="entry name" value="Ankyrin_rpt"/>
</dbReference>
<gene>
    <name evidence="2" type="ORF">ADM90_13935</name>
</gene>
<proteinExistence type="predicted"/>
<dbReference type="STRING" id="33935.ADM90_13935"/>
<accession>A0A0N0CVL8</accession>